<gene>
    <name evidence="1" type="ORF">M569_02610</name>
</gene>
<reference evidence="1 2" key="1">
    <citation type="journal article" date="2013" name="BMC Genomics">
        <title>The miniature genome of a carnivorous plant Genlisea aurea contains a low number of genes and short non-coding sequences.</title>
        <authorList>
            <person name="Leushkin E.V."/>
            <person name="Sutormin R.A."/>
            <person name="Nabieva E.R."/>
            <person name="Penin A.A."/>
            <person name="Kondrashov A.S."/>
            <person name="Logacheva M.D."/>
        </authorList>
    </citation>
    <scope>NUCLEOTIDE SEQUENCE [LARGE SCALE GENOMIC DNA]</scope>
</reference>
<name>S8CYU1_9LAMI</name>
<evidence type="ECO:0000313" key="1">
    <source>
        <dbReference type="EMBL" id="EPS72155.1"/>
    </source>
</evidence>
<dbReference type="PANTHER" id="PTHR37710">
    <property type="entry name" value="TRANSMEMBRANE PROTEIN"/>
    <property type="match status" value="1"/>
</dbReference>
<organism evidence="1 2">
    <name type="scientific">Genlisea aurea</name>
    <dbReference type="NCBI Taxonomy" id="192259"/>
    <lineage>
        <taxon>Eukaryota</taxon>
        <taxon>Viridiplantae</taxon>
        <taxon>Streptophyta</taxon>
        <taxon>Embryophyta</taxon>
        <taxon>Tracheophyta</taxon>
        <taxon>Spermatophyta</taxon>
        <taxon>Magnoliopsida</taxon>
        <taxon>eudicotyledons</taxon>
        <taxon>Gunneridae</taxon>
        <taxon>Pentapetalae</taxon>
        <taxon>asterids</taxon>
        <taxon>lamiids</taxon>
        <taxon>Lamiales</taxon>
        <taxon>Lentibulariaceae</taxon>
        <taxon>Genlisea</taxon>
    </lineage>
</organism>
<dbReference type="OrthoDB" id="1939616at2759"/>
<dbReference type="EMBL" id="AUSU01000950">
    <property type="protein sequence ID" value="EPS72155.1"/>
    <property type="molecule type" value="Genomic_DNA"/>
</dbReference>
<protein>
    <submittedName>
        <fullName evidence="1">Uncharacterized protein</fullName>
    </submittedName>
</protein>
<keyword evidence="2" id="KW-1185">Reference proteome</keyword>
<dbReference type="AlphaFoldDB" id="S8CYU1"/>
<proteinExistence type="predicted"/>
<comment type="caution">
    <text evidence="1">The sequence shown here is derived from an EMBL/GenBank/DDBJ whole genome shotgun (WGS) entry which is preliminary data.</text>
</comment>
<dbReference type="PANTHER" id="PTHR37710:SF1">
    <property type="entry name" value="TRANSMEMBRANE PROTEIN"/>
    <property type="match status" value="1"/>
</dbReference>
<sequence length="151" mass="16611">MVKSEVYRLNLVRKLVHFCGDERGAGDDATAAAASCVAIGHNFCTAAQDLGPPFGSTAGCAATFFDRHFKFVYAGLHQCLTQHSIIDDQILTVATKLAIVFPPRRPLFRRIDGVLHHAEALPEKKIDEFMRNLIDGILSRLGFLSMGKKPE</sequence>
<evidence type="ECO:0000313" key="2">
    <source>
        <dbReference type="Proteomes" id="UP000015453"/>
    </source>
</evidence>
<dbReference type="Proteomes" id="UP000015453">
    <property type="component" value="Unassembled WGS sequence"/>
</dbReference>
<accession>S8CYU1</accession>